<dbReference type="EMBL" id="JAPYKS010000020">
    <property type="protein sequence ID" value="MEI9411851.1"/>
    <property type="molecule type" value="Genomic_DNA"/>
</dbReference>
<reference evidence="1 2" key="1">
    <citation type="submission" date="2022-12" db="EMBL/GenBank/DDBJ databases">
        <authorList>
            <person name="Muema E."/>
        </authorList>
    </citation>
    <scope>NUCLEOTIDE SEQUENCE [LARGE SCALE GENOMIC DNA]</scope>
    <source>
        <strain evidence="2">1326</strain>
    </source>
</reference>
<protein>
    <submittedName>
        <fullName evidence="1">Uncharacterized protein</fullName>
    </submittedName>
</protein>
<evidence type="ECO:0000313" key="2">
    <source>
        <dbReference type="Proteomes" id="UP001387293"/>
    </source>
</evidence>
<dbReference type="Proteomes" id="UP001387293">
    <property type="component" value="Unassembled WGS sequence"/>
</dbReference>
<evidence type="ECO:0000313" key="1">
    <source>
        <dbReference type="EMBL" id="MEI9411851.1"/>
    </source>
</evidence>
<comment type="caution">
    <text evidence="1">The sequence shown here is derived from an EMBL/GenBank/DDBJ whole genome shotgun (WGS) entry which is preliminary data.</text>
</comment>
<name>A0ABU8L367_9HYPH</name>
<proteinExistence type="predicted"/>
<sequence length="140" mass="14952">MAIANLGRRRTVASMVAGHVEMVLFEQSIADSDGLQRPFSDRVADAADKTAGSVLFDVRIDGDANIQRMAAIGYGEADAAIVVLEKSGRLRCASVNGDASPFVAELAAWESSPLSEHVRAEYRGTAMILLSKLRSSGHFN</sequence>
<gene>
    <name evidence="1" type="ORF">O7A60_24215</name>
</gene>
<organism evidence="1 2">
    <name type="scientific">Mesorhizobium salmacidum</name>
    <dbReference type="NCBI Taxonomy" id="3015171"/>
    <lineage>
        <taxon>Bacteria</taxon>
        <taxon>Pseudomonadati</taxon>
        <taxon>Pseudomonadota</taxon>
        <taxon>Alphaproteobacteria</taxon>
        <taxon>Hyphomicrobiales</taxon>
        <taxon>Phyllobacteriaceae</taxon>
        <taxon>Mesorhizobium</taxon>
    </lineage>
</organism>
<keyword evidence="2" id="KW-1185">Reference proteome</keyword>
<accession>A0ABU8L367</accession>